<protein>
    <submittedName>
        <fullName evidence="1">Uncharacterized protein</fullName>
    </submittedName>
</protein>
<name>A0A0G8G3Y9_9LACO</name>
<proteinExistence type="predicted"/>
<reference evidence="1 2" key="1">
    <citation type="journal article" date="2015" name="BMC Microbiol.">
        <title>Lactobacillus ruminis strains cluster according to their mammalian gut source.</title>
        <authorList>
            <person name="O' Donnell M.M."/>
            <person name="Harris H.M."/>
            <person name="Lynch D.B."/>
            <person name="Ross R.P."/>
            <person name="O'Toole P.W."/>
        </authorList>
    </citation>
    <scope>NUCLEOTIDE SEQUENCE [LARGE SCALE GENOMIC DNA]</scope>
    <source>
        <strain evidence="1 2">ATCC 27780</strain>
    </source>
</reference>
<evidence type="ECO:0000313" key="1">
    <source>
        <dbReference type="EMBL" id="KLA47520.1"/>
    </source>
</evidence>
<sequence length="104" mass="12272">MKQSRRIDGTFFATALILFVLIASVFCIKTTIYRERIHDYQEQASYYEARAMAKMALANEIKHNQIFRFNTGTVSRNYLKLTVELNDKKTYQFSVPTRFANFKK</sequence>
<dbReference type="GeneID" id="29801964"/>
<dbReference type="EMBL" id="JHAJ01000003">
    <property type="protein sequence ID" value="KLA47520.1"/>
    <property type="molecule type" value="Genomic_DNA"/>
</dbReference>
<gene>
    <name evidence="1" type="ORF">LRB_1398</name>
</gene>
<dbReference type="RefSeq" id="WP_014073862.1">
    <property type="nucleotide sequence ID" value="NZ_JADYTQ010000037.1"/>
</dbReference>
<organism evidence="1 2">
    <name type="scientific">Ligilactobacillus ruminis</name>
    <dbReference type="NCBI Taxonomy" id="1623"/>
    <lineage>
        <taxon>Bacteria</taxon>
        <taxon>Bacillati</taxon>
        <taxon>Bacillota</taxon>
        <taxon>Bacilli</taxon>
        <taxon>Lactobacillales</taxon>
        <taxon>Lactobacillaceae</taxon>
        <taxon>Ligilactobacillus</taxon>
    </lineage>
</organism>
<dbReference type="Proteomes" id="UP000035618">
    <property type="component" value="Unassembled WGS sequence"/>
</dbReference>
<accession>A0A0G8G3Y9</accession>
<dbReference type="AlphaFoldDB" id="A0A0G8G3Y9"/>
<comment type="caution">
    <text evidence="1">The sequence shown here is derived from an EMBL/GenBank/DDBJ whole genome shotgun (WGS) entry which is preliminary data.</text>
</comment>
<evidence type="ECO:0000313" key="2">
    <source>
        <dbReference type="Proteomes" id="UP000035618"/>
    </source>
</evidence>